<dbReference type="GO" id="GO:0006285">
    <property type="term" value="P:base-excision repair, AP site formation"/>
    <property type="evidence" value="ECO:0007669"/>
    <property type="project" value="TreeGrafter"/>
</dbReference>
<dbReference type="InterPro" id="IPR023170">
    <property type="entry name" value="HhH_base_excis_C"/>
</dbReference>
<accession>E4TG92</accession>
<dbReference type="Pfam" id="PF00633">
    <property type="entry name" value="HHH"/>
    <property type="match status" value="1"/>
</dbReference>
<dbReference type="KEGG" id="cni:Calni_1774"/>
<keyword evidence="8 12" id="KW-0238">DNA-binding</keyword>
<keyword evidence="3 12" id="KW-0479">Metal-binding</keyword>
<dbReference type="InterPro" id="IPR005759">
    <property type="entry name" value="Nth"/>
</dbReference>
<evidence type="ECO:0000313" key="15">
    <source>
        <dbReference type="Proteomes" id="UP000007039"/>
    </source>
</evidence>
<sequence length="210" mass="23958">MEKTPIVNKFLEFLDGRFPDAKCELTHKNLYELAISTILSAQCTDEMVNKITPSLFQQYPDFFSLSNADIEHLKQIIKPTGFYNNKAKSILSLAKVVVENYKGELPLEMEILVKLPGIGRKTANVILSEYGTPSGIVVDTHVARVSKRLGLTTYDDPIKIEKDLISLIPEDRWGKISHQIIHFGRQICKARKPECSNCEMRDFCSYYKQQ</sequence>
<evidence type="ECO:0000256" key="7">
    <source>
        <dbReference type="ARBA" id="ARBA00023014"/>
    </source>
</evidence>
<dbReference type="Pfam" id="PF10576">
    <property type="entry name" value="EndIII_4Fe-2S"/>
    <property type="match status" value="1"/>
</dbReference>
<protein>
    <recommendedName>
        <fullName evidence="12">Endonuclease III</fullName>
        <ecNumber evidence="12">4.2.99.18</ecNumber>
    </recommendedName>
    <alternativeName>
        <fullName evidence="12">DNA-(apurinic or apyrimidinic site) lyase</fullName>
    </alternativeName>
</protein>
<evidence type="ECO:0000256" key="6">
    <source>
        <dbReference type="ARBA" id="ARBA00023004"/>
    </source>
</evidence>
<evidence type="ECO:0000256" key="3">
    <source>
        <dbReference type="ARBA" id="ARBA00022723"/>
    </source>
</evidence>
<dbReference type="InterPro" id="IPR000445">
    <property type="entry name" value="HhH_motif"/>
</dbReference>
<evidence type="ECO:0000313" key="14">
    <source>
        <dbReference type="EMBL" id="ADR19679.1"/>
    </source>
</evidence>
<dbReference type="Proteomes" id="UP000007039">
    <property type="component" value="Chromosome"/>
</dbReference>
<feature type="binding site" evidence="12">
    <location>
        <position position="204"/>
    </location>
    <ligand>
        <name>[4Fe-4S] cluster</name>
        <dbReference type="ChEBI" id="CHEBI:49883"/>
    </ligand>
</feature>
<evidence type="ECO:0000256" key="4">
    <source>
        <dbReference type="ARBA" id="ARBA00022763"/>
    </source>
</evidence>
<dbReference type="GO" id="GO:0140078">
    <property type="term" value="F:class I DNA-(apurinic or apyrimidinic site) endonuclease activity"/>
    <property type="evidence" value="ECO:0007669"/>
    <property type="project" value="UniProtKB-EC"/>
</dbReference>
<dbReference type="GO" id="GO:0003677">
    <property type="term" value="F:DNA binding"/>
    <property type="evidence" value="ECO:0007669"/>
    <property type="project" value="UniProtKB-UniRule"/>
</dbReference>
<evidence type="ECO:0000256" key="12">
    <source>
        <dbReference type="HAMAP-Rule" id="MF_00942"/>
    </source>
</evidence>
<dbReference type="PANTHER" id="PTHR10359">
    <property type="entry name" value="A/G-SPECIFIC ADENINE GLYCOSYLASE/ENDONUCLEASE III"/>
    <property type="match status" value="1"/>
</dbReference>
<keyword evidence="2 12" id="KW-0004">4Fe-4S</keyword>
<feature type="domain" description="HhH-GPD" evidence="13">
    <location>
        <begin position="39"/>
        <end position="186"/>
    </location>
</feature>
<evidence type="ECO:0000256" key="5">
    <source>
        <dbReference type="ARBA" id="ARBA00022801"/>
    </source>
</evidence>
<comment type="similarity">
    <text evidence="1 12">Belongs to the Nth/MutY family.</text>
</comment>
<keyword evidence="15" id="KW-1185">Reference proteome</keyword>
<evidence type="ECO:0000256" key="1">
    <source>
        <dbReference type="ARBA" id="ARBA00008343"/>
    </source>
</evidence>
<evidence type="ECO:0000256" key="9">
    <source>
        <dbReference type="ARBA" id="ARBA00023204"/>
    </source>
</evidence>
<comment type="cofactor">
    <cofactor evidence="12">
        <name>[4Fe-4S] cluster</name>
        <dbReference type="ChEBI" id="CHEBI:49883"/>
    </cofactor>
    <text evidence="12">Binds 1 [4Fe-4S] cluster.</text>
</comment>
<feature type="binding site" evidence="12">
    <location>
        <position position="198"/>
    </location>
    <ligand>
        <name>[4Fe-4S] cluster</name>
        <dbReference type="ChEBI" id="CHEBI:49883"/>
    </ligand>
</feature>
<dbReference type="eggNOG" id="COG0177">
    <property type="taxonomic scope" value="Bacteria"/>
</dbReference>
<comment type="catalytic activity">
    <reaction evidence="12">
        <text>2'-deoxyribonucleotide-(2'-deoxyribose 5'-phosphate)-2'-deoxyribonucleotide-DNA = a 3'-end 2'-deoxyribonucleotide-(2,3-dehydro-2,3-deoxyribose 5'-phosphate)-DNA + a 5'-end 5'-phospho-2'-deoxyribonucleoside-DNA + H(+)</text>
        <dbReference type="Rhea" id="RHEA:66592"/>
        <dbReference type="Rhea" id="RHEA-COMP:13180"/>
        <dbReference type="Rhea" id="RHEA-COMP:16897"/>
        <dbReference type="Rhea" id="RHEA-COMP:17067"/>
        <dbReference type="ChEBI" id="CHEBI:15378"/>
        <dbReference type="ChEBI" id="CHEBI:136412"/>
        <dbReference type="ChEBI" id="CHEBI:157695"/>
        <dbReference type="ChEBI" id="CHEBI:167181"/>
        <dbReference type="EC" id="4.2.99.18"/>
    </reaction>
</comment>
<keyword evidence="6 12" id="KW-0408">Iron</keyword>
<dbReference type="SMART" id="SM00478">
    <property type="entry name" value="ENDO3c"/>
    <property type="match status" value="1"/>
</dbReference>
<keyword evidence="14" id="KW-0540">Nuclease</keyword>
<dbReference type="PIRSF" id="PIRSF001435">
    <property type="entry name" value="Nth"/>
    <property type="match status" value="1"/>
</dbReference>
<dbReference type="NCBIfam" id="TIGR01083">
    <property type="entry name" value="nth"/>
    <property type="match status" value="1"/>
</dbReference>
<feature type="binding site" evidence="12">
    <location>
        <position position="195"/>
    </location>
    <ligand>
        <name>[4Fe-4S] cluster</name>
        <dbReference type="ChEBI" id="CHEBI:49883"/>
    </ligand>
</feature>
<keyword evidence="11 12" id="KW-0326">Glycosidase</keyword>
<dbReference type="HAMAP" id="MF_00942">
    <property type="entry name" value="Nth"/>
    <property type="match status" value="1"/>
</dbReference>
<keyword evidence="10 12" id="KW-0456">Lyase</keyword>
<keyword evidence="7 12" id="KW-0411">Iron-sulfur</keyword>
<dbReference type="EMBL" id="CP002347">
    <property type="protein sequence ID" value="ADR19679.1"/>
    <property type="molecule type" value="Genomic_DNA"/>
</dbReference>
<dbReference type="Gene3D" id="1.10.340.30">
    <property type="entry name" value="Hypothetical protein, domain 2"/>
    <property type="match status" value="1"/>
</dbReference>
<keyword evidence="4 12" id="KW-0227">DNA damage</keyword>
<dbReference type="CDD" id="cd00056">
    <property type="entry name" value="ENDO3c"/>
    <property type="match status" value="1"/>
</dbReference>
<dbReference type="GO" id="GO:0046872">
    <property type="term" value="F:metal ion binding"/>
    <property type="evidence" value="ECO:0007669"/>
    <property type="project" value="UniProtKB-KW"/>
</dbReference>
<dbReference type="FunFam" id="1.10.340.30:FF:000001">
    <property type="entry name" value="Endonuclease III"/>
    <property type="match status" value="1"/>
</dbReference>
<comment type="function">
    <text evidence="12">DNA repair enzyme that has both DNA N-glycosylase activity and AP-lyase activity. The DNA N-glycosylase activity releases various damaged pyrimidines from DNA by cleaving the N-glycosidic bond, leaving an AP (apurinic/apyrimidinic) site. The AP-lyase activity cleaves the phosphodiester bond 3' to the AP site by a beta-elimination, leaving a 3'-terminal unsaturated sugar and a product with a terminal 5'-phosphate.</text>
</comment>
<keyword evidence="9 12" id="KW-0234">DNA repair</keyword>
<dbReference type="Pfam" id="PF00730">
    <property type="entry name" value="HhH-GPD"/>
    <property type="match status" value="1"/>
</dbReference>
<dbReference type="PANTHER" id="PTHR10359:SF18">
    <property type="entry name" value="ENDONUCLEASE III"/>
    <property type="match status" value="1"/>
</dbReference>
<organism evidence="14 15">
    <name type="scientific">Calditerrivibrio nitroreducens (strain DSM 19672 / NBRC 101217 / Yu37-1)</name>
    <dbReference type="NCBI Taxonomy" id="768670"/>
    <lineage>
        <taxon>Bacteria</taxon>
        <taxon>Pseudomonadati</taxon>
        <taxon>Deferribacterota</taxon>
        <taxon>Deferribacteres</taxon>
        <taxon>Deferribacterales</taxon>
        <taxon>Calditerrivibrionaceae</taxon>
    </lineage>
</organism>
<keyword evidence="14" id="KW-0255">Endonuclease</keyword>
<dbReference type="AlphaFoldDB" id="E4TG92"/>
<evidence type="ECO:0000259" key="13">
    <source>
        <dbReference type="SMART" id="SM00478"/>
    </source>
</evidence>
<feature type="binding site" evidence="12">
    <location>
        <position position="188"/>
    </location>
    <ligand>
        <name>[4Fe-4S] cluster</name>
        <dbReference type="ChEBI" id="CHEBI:49883"/>
    </ligand>
</feature>
<reference evidence="14 15" key="1">
    <citation type="journal article" date="2011" name="Stand. Genomic Sci.">
        <title>Complete genome sequence of Calditerrivibrio nitroreducens type strain (Yu37-1).</title>
        <authorList>
            <person name="Pitluck S."/>
            <person name="Sikorski J."/>
            <person name="Zeytun A."/>
            <person name="Lapidus A."/>
            <person name="Nolan M."/>
            <person name="Lucas S."/>
            <person name="Hammon N."/>
            <person name="Deshpande S."/>
            <person name="Cheng J.F."/>
            <person name="Tapia R."/>
            <person name="Han C."/>
            <person name="Goodwin L."/>
            <person name="Liolios K."/>
            <person name="Pagani I."/>
            <person name="Ivanova N."/>
            <person name="Mavromatis K."/>
            <person name="Pati A."/>
            <person name="Chen A."/>
            <person name="Palaniappan K."/>
            <person name="Hauser L."/>
            <person name="Chang Y.J."/>
            <person name="Jeffries C.D."/>
            <person name="Detter J.C."/>
            <person name="Brambilla E."/>
            <person name="Djao O.D."/>
            <person name="Rohde M."/>
            <person name="Spring S."/>
            <person name="Goker M."/>
            <person name="Woyke T."/>
            <person name="Bristow J."/>
            <person name="Eisen J.A."/>
            <person name="Markowitz V."/>
            <person name="Hugenholtz P."/>
            <person name="Kyrpides N.C."/>
            <person name="Klenk H.P."/>
            <person name="Land M."/>
        </authorList>
    </citation>
    <scope>NUCLEOTIDE SEQUENCE [LARGE SCALE GENOMIC DNA]</scope>
    <source>
        <strain evidence="15">DSM 19672 / NBRC 101217 / Yu37-1</strain>
    </source>
</reference>
<dbReference type="InterPro" id="IPR011257">
    <property type="entry name" value="DNA_glycosylase"/>
</dbReference>
<dbReference type="RefSeq" id="WP_013451890.1">
    <property type="nucleotide sequence ID" value="NC_014758.1"/>
</dbReference>
<dbReference type="EC" id="4.2.99.18" evidence="12"/>
<proteinExistence type="inferred from homology"/>
<evidence type="ECO:0000256" key="2">
    <source>
        <dbReference type="ARBA" id="ARBA00022485"/>
    </source>
</evidence>
<evidence type="ECO:0000256" key="10">
    <source>
        <dbReference type="ARBA" id="ARBA00023239"/>
    </source>
</evidence>
<dbReference type="GO" id="GO:0051539">
    <property type="term" value="F:4 iron, 4 sulfur cluster binding"/>
    <property type="evidence" value="ECO:0007669"/>
    <property type="project" value="UniProtKB-UniRule"/>
</dbReference>
<dbReference type="InterPro" id="IPR003265">
    <property type="entry name" value="HhH-GPD_domain"/>
</dbReference>
<dbReference type="OrthoDB" id="9800977at2"/>
<gene>
    <name evidence="12" type="primary">nth</name>
    <name evidence="14" type="ordered locus">Calni_1774</name>
</gene>
<dbReference type="HOGENOM" id="CLU_012862_3_3_0"/>
<dbReference type="SMART" id="SM00525">
    <property type="entry name" value="FES"/>
    <property type="match status" value="1"/>
</dbReference>
<keyword evidence="5 12" id="KW-0378">Hydrolase</keyword>
<name>E4TG92_CALNY</name>
<dbReference type="InterPro" id="IPR003651">
    <property type="entry name" value="Endonuclease3_FeS-loop_motif"/>
</dbReference>
<dbReference type="Gene3D" id="1.10.1670.10">
    <property type="entry name" value="Helix-hairpin-Helix base-excision DNA repair enzymes (C-terminal)"/>
    <property type="match status" value="1"/>
</dbReference>
<evidence type="ECO:0000256" key="8">
    <source>
        <dbReference type="ARBA" id="ARBA00023125"/>
    </source>
</evidence>
<dbReference type="STRING" id="768670.Calni_1774"/>
<evidence type="ECO:0000256" key="11">
    <source>
        <dbReference type="ARBA" id="ARBA00023295"/>
    </source>
</evidence>
<dbReference type="GO" id="GO:0019104">
    <property type="term" value="F:DNA N-glycosylase activity"/>
    <property type="evidence" value="ECO:0007669"/>
    <property type="project" value="UniProtKB-UniRule"/>
</dbReference>
<dbReference type="SUPFAM" id="SSF48150">
    <property type="entry name" value="DNA-glycosylase"/>
    <property type="match status" value="1"/>
</dbReference>
<dbReference type="FunFam" id="1.10.1670.10:FF:000001">
    <property type="entry name" value="Endonuclease III"/>
    <property type="match status" value="1"/>
</dbReference>